<feature type="region of interest" description="Disordered" evidence="1">
    <location>
        <begin position="15"/>
        <end position="66"/>
    </location>
</feature>
<organism evidence="2 3">
    <name type="scientific">Hyphomonas atlantica</name>
    <dbReference type="NCBI Taxonomy" id="1280948"/>
    <lineage>
        <taxon>Bacteria</taxon>
        <taxon>Pseudomonadati</taxon>
        <taxon>Pseudomonadota</taxon>
        <taxon>Alphaproteobacteria</taxon>
        <taxon>Hyphomonadales</taxon>
        <taxon>Hyphomonadaceae</taxon>
        <taxon>Hyphomonas</taxon>
    </lineage>
</organism>
<evidence type="ECO:0000256" key="1">
    <source>
        <dbReference type="SAM" id="MobiDB-lite"/>
    </source>
</evidence>
<name>A0A3B9KX04_9PROT</name>
<dbReference type="Proteomes" id="UP000259173">
    <property type="component" value="Unassembled WGS sequence"/>
</dbReference>
<dbReference type="EMBL" id="DMBR01000038">
    <property type="protein sequence ID" value="HAE93166.1"/>
    <property type="molecule type" value="Genomic_DNA"/>
</dbReference>
<evidence type="ECO:0000313" key="3">
    <source>
        <dbReference type="Proteomes" id="UP000259173"/>
    </source>
</evidence>
<sequence length="66" mass="7609">MNWIFELFEHLSEISQTDRTSRTSDRASHEETQLPLPSRPTIASFPSPDPADRPAKRARNILDFDL</sequence>
<evidence type="ECO:0000313" key="2">
    <source>
        <dbReference type="EMBL" id="HAE93166.1"/>
    </source>
</evidence>
<comment type="caution">
    <text evidence="2">The sequence shown here is derived from an EMBL/GenBank/DDBJ whole genome shotgun (WGS) entry which is preliminary data.</text>
</comment>
<feature type="compositionally biased region" description="Basic and acidic residues" evidence="1">
    <location>
        <begin position="19"/>
        <end position="32"/>
    </location>
</feature>
<protein>
    <submittedName>
        <fullName evidence="2">Uncharacterized protein</fullName>
    </submittedName>
</protein>
<accession>A0A3B9KX04</accession>
<reference evidence="2 3" key="1">
    <citation type="journal article" date="2018" name="Nat. Biotechnol.">
        <title>A standardized bacterial taxonomy based on genome phylogeny substantially revises the tree of life.</title>
        <authorList>
            <person name="Parks D.H."/>
            <person name="Chuvochina M."/>
            <person name="Waite D.W."/>
            <person name="Rinke C."/>
            <person name="Skarshewski A."/>
            <person name="Chaumeil P.A."/>
            <person name="Hugenholtz P."/>
        </authorList>
    </citation>
    <scope>NUCLEOTIDE SEQUENCE [LARGE SCALE GENOMIC DNA]</scope>
    <source>
        <strain evidence="2">UBA8557</strain>
    </source>
</reference>
<dbReference type="AlphaFoldDB" id="A0A3B9KX04"/>
<proteinExistence type="predicted"/>
<gene>
    <name evidence="2" type="ORF">DCG65_01310</name>
</gene>